<dbReference type="PROSITE" id="PS50011">
    <property type="entry name" value="PROTEIN_KINASE_DOM"/>
    <property type="match status" value="1"/>
</dbReference>
<dbReference type="GO" id="GO:0004672">
    <property type="term" value="F:protein kinase activity"/>
    <property type="evidence" value="ECO:0007669"/>
    <property type="project" value="InterPro"/>
</dbReference>
<feature type="region of interest" description="Disordered" evidence="4">
    <location>
        <begin position="1"/>
        <end position="114"/>
    </location>
</feature>
<name>A0A8H7ZTN8_9FUNG</name>
<evidence type="ECO:0000313" key="6">
    <source>
        <dbReference type="EMBL" id="KAG5459326.1"/>
    </source>
</evidence>
<accession>A0A8H7ZTN8</accession>
<dbReference type="SUPFAM" id="SSF56112">
    <property type="entry name" value="Protein kinase-like (PK-like)"/>
    <property type="match status" value="1"/>
</dbReference>
<evidence type="ECO:0000256" key="2">
    <source>
        <dbReference type="ARBA" id="ARBA00022741"/>
    </source>
</evidence>
<evidence type="ECO:0000256" key="1">
    <source>
        <dbReference type="ARBA" id="ARBA00008874"/>
    </source>
</evidence>
<keyword evidence="7" id="KW-1185">Reference proteome</keyword>
<dbReference type="AlphaFoldDB" id="A0A8H7ZTN8"/>
<feature type="non-terminal residue" evidence="6">
    <location>
        <position position="195"/>
    </location>
</feature>
<comment type="caution">
    <text evidence="6">The sequence shown here is derived from an EMBL/GenBank/DDBJ whole genome shotgun (WGS) entry which is preliminary data.</text>
</comment>
<evidence type="ECO:0000256" key="3">
    <source>
        <dbReference type="ARBA" id="ARBA00022840"/>
    </source>
</evidence>
<keyword evidence="2" id="KW-0547">Nucleotide-binding</keyword>
<dbReference type="Gene3D" id="3.30.200.20">
    <property type="entry name" value="Phosphorylase Kinase, domain 1"/>
    <property type="match status" value="1"/>
</dbReference>
<dbReference type="GO" id="GO:0005524">
    <property type="term" value="F:ATP binding"/>
    <property type="evidence" value="ECO:0007669"/>
    <property type="project" value="UniProtKB-KW"/>
</dbReference>
<dbReference type="Proteomes" id="UP000673691">
    <property type="component" value="Unassembled WGS sequence"/>
</dbReference>
<dbReference type="SUPFAM" id="SSF81995">
    <property type="entry name" value="beta-sandwich domain of Sec23/24"/>
    <property type="match status" value="1"/>
</dbReference>
<dbReference type="InterPro" id="IPR011009">
    <property type="entry name" value="Kinase-like_dom_sf"/>
</dbReference>
<gene>
    <name evidence="6" type="ORF">BJ554DRAFT_283</name>
</gene>
<evidence type="ECO:0000256" key="4">
    <source>
        <dbReference type="SAM" id="MobiDB-lite"/>
    </source>
</evidence>
<dbReference type="InterPro" id="IPR051931">
    <property type="entry name" value="PAK3-like"/>
</dbReference>
<feature type="compositionally biased region" description="Pro residues" evidence="4">
    <location>
        <begin position="11"/>
        <end position="39"/>
    </location>
</feature>
<dbReference type="PANTHER" id="PTHR45832:SF22">
    <property type="entry name" value="SERINE_THREONINE-PROTEIN KINASE SAMKA-RELATED"/>
    <property type="match status" value="1"/>
</dbReference>
<feature type="domain" description="Protein kinase" evidence="5">
    <location>
        <begin position="120"/>
        <end position="195"/>
    </location>
</feature>
<dbReference type="Pfam" id="PF07714">
    <property type="entry name" value="PK_Tyr_Ser-Thr"/>
    <property type="match status" value="1"/>
</dbReference>
<dbReference type="EMBL" id="JAEFCI010007027">
    <property type="protein sequence ID" value="KAG5459326.1"/>
    <property type="molecule type" value="Genomic_DNA"/>
</dbReference>
<protein>
    <recommendedName>
        <fullName evidence="5">Protein kinase domain-containing protein</fullName>
    </recommendedName>
</protein>
<reference evidence="6 7" key="1">
    <citation type="journal article" name="Sci. Rep.">
        <title>Genome-scale phylogenetic analyses confirm Olpidium as the closest living zoosporic fungus to the non-flagellated, terrestrial fungi.</title>
        <authorList>
            <person name="Chang Y."/>
            <person name="Rochon D."/>
            <person name="Sekimoto S."/>
            <person name="Wang Y."/>
            <person name="Chovatia M."/>
            <person name="Sandor L."/>
            <person name="Salamov A."/>
            <person name="Grigoriev I.V."/>
            <person name="Stajich J.E."/>
            <person name="Spatafora J.W."/>
        </authorList>
    </citation>
    <scope>NUCLEOTIDE SEQUENCE [LARGE SCALE GENOMIC DNA]</scope>
    <source>
        <strain evidence="6">S191</strain>
    </source>
</reference>
<proteinExistence type="inferred from homology"/>
<evidence type="ECO:0000313" key="7">
    <source>
        <dbReference type="Proteomes" id="UP000673691"/>
    </source>
</evidence>
<evidence type="ECO:0000259" key="5">
    <source>
        <dbReference type="PROSITE" id="PS50011"/>
    </source>
</evidence>
<dbReference type="OrthoDB" id="248923at2759"/>
<organism evidence="6 7">
    <name type="scientific">Olpidium bornovanus</name>
    <dbReference type="NCBI Taxonomy" id="278681"/>
    <lineage>
        <taxon>Eukaryota</taxon>
        <taxon>Fungi</taxon>
        <taxon>Fungi incertae sedis</taxon>
        <taxon>Olpidiomycota</taxon>
        <taxon>Olpidiomycotina</taxon>
        <taxon>Olpidiomycetes</taxon>
        <taxon>Olpidiales</taxon>
        <taxon>Olpidiaceae</taxon>
        <taxon>Olpidium</taxon>
    </lineage>
</organism>
<dbReference type="InterPro" id="IPR000719">
    <property type="entry name" value="Prot_kinase_dom"/>
</dbReference>
<comment type="similarity">
    <text evidence="1">Belongs to the protein kinase superfamily. STE Ser/Thr protein kinase family. STE20 subfamily.</text>
</comment>
<sequence length="195" mass="21016">MVYAPPFREGQPPPPQRPQPPGPSHPQRPQPPGPPPQAQRPPQANPQAAPQAAAALPPQKQQAPPSRTGRPPAASEAQVLEKLRSVVSKGDPTTKSRKSVRGESEGGKSFTAITGSRERPEVILGSTRSASGSVYVARCLANNAKVAIKLMDLAHQPRKELIVNEILVMKESGHPNIVNYLDSYLLRSSELWVVM</sequence>
<feature type="compositionally biased region" description="Low complexity" evidence="4">
    <location>
        <begin position="1"/>
        <end position="10"/>
    </location>
</feature>
<keyword evidence="3" id="KW-0067">ATP-binding</keyword>
<dbReference type="InterPro" id="IPR001245">
    <property type="entry name" value="Ser-Thr/Tyr_kinase_cat_dom"/>
</dbReference>
<feature type="compositionally biased region" description="Low complexity" evidence="4">
    <location>
        <begin position="40"/>
        <end position="65"/>
    </location>
</feature>
<dbReference type="PANTHER" id="PTHR45832">
    <property type="entry name" value="SERINE/THREONINE-PROTEIN KINASE SAMKA-RELATED-RELATED"/>
    <property type="match status" value="1"/>
</dbReference>